<comment type="subcellular location">
    <subcellularLocation>
        <location evidence="1">Cell membrane</location>
        <topology evidence="1">Multi-pass membrane protein</topology>
    </subcellularLocation>
</comment>
<evidence type="ECO:0000256" key="4">
    <source>
        <dbReference type="ARBA" id="ARBA00022989"/>
    </source>
</evidence>
<evidence type="ECO:0000313" key="7">
    <source>
        <dbReference type="EMBL" id="UUI63903.1"/>
    </source>
</evidence>
<dbReference type="EMBL" id="CP101989">
    <property type="protein sequence ID" value="UUI63903.1"/>
    <property type="molecule type" value="Genomic_DNA"/>
</dbReference>
<feature type="transmembrane region" description="Helical" evidence="6">
    <location>
        <begin position="99"/>
        <end position="121"/>
    </location>
</feature>
<feature type="transmembrane region" description="Helical" evidence="6">
    <location>
        <begin position="133"/>
        <end position="153"/>
    </location>
</feature>
<feature type="transmembrane region" description="Helical" evidence="6">
    <location>
        <begin position="279"/>
        <end position="302"/>
    </location>
</feature>
<evidence type="ECO:0008006" key="9">
    <source>
        <dbReference type="Google" id="ProtNLM"/>
    </source>
</evidence>
<sequence>MSTSDEGTTSLFTRARRAALGALPPGTFPLACATAVAGITVYGFLGLTARVLGPVEYAPLSVLWSLVLIMGPGLFVPLEQELGRSLAGVGAGGPLAGSLVRRSVIVGTVVSAFVVTVALVGSQPLLEHLFGGSWALLAACCIAVPALAATHLLRGLLAGQGRFMPYAWLLGAEGVVRFVGAALLFLAGATLVGEYGILVGLAPLIAVVAVALASRPRIPPVREVVPWRRVIESVAYLLVGSLGLQVLINAGPLAVQLIGGGEQPDAAGRLLAGLVLTRVPLYMFQAVQAALVPELAAMGAASDHTSFRRGITRLLLAIGALTALGVLGAVTVGPAALSLLFGPEFTLTRLDLALLTLASCTLMSAQACGGALVSVHRHARAGLGWAAGVVVFGLALLWPGPLFLRVELALLAGSLASAVALGAALASTVRRQRRTEPATTVAHGA</sequence>
<feature type="transmembrane region" description="Helical" evidence="6">
    <location>
        <begin position="20"/>
        <end position="45"/>
    </location>
</feature>
<gene>
    <name evidence="7" type="ORF">NP075_12260</name>
</gene>
<evidence type="ECO:0000256" key="5">
    <source>
        <dbReference type="ARBA" id="ARBA00023136"/>
    </source>
</evidence>
<evidence type="ECO:0000313" key="8">
    <source>
        <dbReference type="Proteomes" id="UP001317322"/>
    </source>
</evidence>
<feature type="transmembrane region" description="Helical" evidence="6">
    <location>
        <begin position="165"/>
        <end position="189"/>
    </location>
</feature>
<name>A0ABY5K285_9CELL</name>
<feature type="transmembrane region" description="Helical" evidence="6">
    <location>
        <begin position="352"/>
        <end position="375"/>
    </location>
</feature>
<evidence type="ECO:0000256" key="2">
    <source>
        <dbReference type="ARBA" id="ARBA00022475"/>
    </source>
</evidence>
<proteinExistence type="predicted"/>
<feature type="transmembrane region" description="Helical" evidence="6">
    <location>
        <begin position="57"/>
        <end position="78"/>
    </location>
</feature>
<feature type="transmembrane region" description="Helical" evidence="6">
    <location>
        <begin position="195"/>
        <end position="213"/>
    </location>
</feature>
<dbReference type="RefSeq" id="WP_227565446.1">
    <property type="nucleotide sequence ID" value="NZ_CP101989.1"/>
</dbReference>
<accession>A0ABY5K285</accession>
<keyword evidence="2" id="KW-1003">Cell membrane</keyword>
<feature type="transmembrane region" description="Helical" evidence="6">
    <location>
        <begin position="314"/>
        <end position="340"/>
    </location>
</feature>
<feature type="transmembrane region" description="Helical" evidence="6">
    <location>
        <begin position="382"/>
        <end position="402"/>
    </location>
</feature>
<dbReference type="PANTHER" id="PTHR30250">
    <property type="entry name" value="PST FAMILY PREDICTED COLANIC ACID TRANSPORTER"/>
    <property type="match status" value="1"/>
</dbReference>
<evidence type="ECO:0000256" key="6">
    <source>
        <dbReference type="SAM" id="Phobius"/>
    </source>
</evidence>
<evidence type="ECO:0000256" key="1">
    <source>
        <dbReference type="ARBA" id="ARBA00004651"/>
    </source>
</evidence>
<evidence type="ECO:0000256" key="3">
    <source>
        <dbReference type="ARBA" id="ARBA00022692"/>
    </source>
</evidence>
<feature type="transmembrane region" description="Helical" evidence="6">
    <location>
        <begin position="408"/>
        <end position="426"/>
    </location>
</feature>
<protein>
    <recommendedName>
        <fullName evidence="9">Polysaccharide biosynthesis protein</fullName>
    </recommendedName>
</protein>
<keyword evidence="8" id="KW-1185">Reference proteome</keyword>
<keyword evidence="4 6" id="KW-1133">Transmembrane helix</keyword>
<dbReference type="PANTHER" id="PTHR30250:SF11">
    <property type="entry name" value="O-ANTIGEN TRANSPORTER-RELATED"/>
    <property type="match status" value="1"/>
</dbReference>
<organism evidence="7 8">
    <name type="scientific">Cellulomonas wangsupingiae</name>
    <dbReference type="NCBI Taxonomy" id="2968085"/>
    <lineage>
        <taxon>Bacteria</taxon>
        <taxon>Bacillati</taxon>
        <taxon>Actinomycetota</taxon>
        <taxon>Actinomycetes</taxon>
        <taxon>Micrococcales</taxon>
        <taxon>Cellulomonadaceae</taxon>
        <taxon>Cellulomonas</taxon>
    </lineage>
</organism>
<feature type="transmembrane region" description="Helical" evidence="6">
    <location>
        <begin position="234"/>
        <end position="259"/>
    </location>
</feature>
<dbReference type="Proteomes" id="UP001317322">
    <property type="component" value="Chromosome"/>
</dbReference>
<reference evidence="7 8" key="1">
    <citation type="submission" date="2022-07" db="EMBL/GenBank/DDBJ databases">
        <title>Novel species in genus cellulomonas.</title>
        <authorList>
            <person name="Ye L."/>
        </authorList>
    </citation>
    <scope>NUCLEOTIDE SEQUENCE [LARGE SCALE GENOMIC DNA]</scope>
    <source>
        <strain evidence="8">zg-Y908</strain>
    </source>
</reference>
<keyword evidence="5 6" id="KW-0472">Membrane</keyword>
<keyword evidence="3 6" id="KW-0812">Transmembrane</keyword>
<dbReference type="InterPro" id="IPR050833">
    <property type="entry name" value="Poly_Biosynth_Transport"/>
</dbReference>